<organism evidence="8 9">
    <name type="scientific">Methylococcus capsulatus</name>
    <dbReference type="NCBI Taxonomy" id="414"/>
    <lineage>
        <taxon>Bacteria</taxon>
        <taxon>Pseudomonadati</taxon>
        <taxon>Pseudomonadota</taxon>
        <taxon>Gammaproteobacteria</taxon>
        <taxon>Methylococcales</taxon>
        <taxon>Methylococcaceae</taxon>
        <taxon>Methylococcus</taxon>
    </lineage>
</organism>
<dbReference type="GeneID" id="88225130"/>
<evidence type="ECO:0000256" key="4">
    <source>
        <dbReference type="ARBA" id="ARBA00022989"/>
    </source>
</evidence>
<dbReference type="PANTHER" id="PTHR32322">
    <property type="entry name" value="INNER MEMBRANE TRANSPORTER"/>
    <property type="match status" value="1"/>
</dbReference>
<evidence type="ECO:0000256" key="6">
    <source>
        <dbReference type="SAM" id="Phobius"/>
    </source>
</evidence>
<proteinExistence type="inferred from homology"/>
<accession>A0AA35XUX1</accession>
<dbReference type="InterPro" id="IPR050638">
    <property type="entry name" value="AA-Vitamin_Transporters"/>
</dbReference>
<dbReference type="InterPro" id="IPR000620">
    <property type="entry name" value="EamA_dom"/>
</dbReference>
<evidence type="ECO:0000256" key="2">
    <source>
        <dbReference type="ARBA" id="ARBA00007362"/>
    </source>
</evidence>
<dbReference type="InterPro" id="IPR037185">
    <property type="entry name" value="EmrE-like"/>
</dbReference>
<feature type="transmembrane region" description="Helical" evidence="6">
    <location>
        <begin position="123"/>
        <end position="139"/>
    </location>
</feature>
<keyword evidence="4 6" id="KW-1133">Transmembrane helix</keyword>
<feature type="transmembrane region" description="Helical" evidence="6">
    <location>
        <begin position="90"/>
        <end position="111"/>
    </location>
</feature>
<dbReference type="GO" id="GO:0016020">
    <property type="term" value="C:membrane"/>
    <property type="evidence" value="ECO:0007669"/>
    <property type="project" value="UniProtKB-SubCell"/>
</dbReference>
<name>A0AA35XUX1_METCP</name>
<comment type="similarity">
    <text evidence="2">Belongs to the EamA transporter family.</text>
</comment>
<feature type="transmembrane region" description="Helical" evidence="6">
    <location>
        <begin position="263"/>
        <end position="280"/>
    </location>
</feature>
<feature type="transmembrane region" description="Helical" evidence="6">
    <location>
        <begin position="30"/>
        <end position="52"/>
    </location>
</feature>
<evidence type="ECO:0000313" key="9">
    <source>
        <dbReference type="Proteomes" id="UP001158598"/>
    </source>
</evidence>
<dbReference type="PANTHER" id="PTHR32322:SF2">
    <property type="entry name" value="EAMA DOMAIN-CONTAINING PROTEIN"/>
    <property type="match status" value="1"/>
</dbReference>
<evidence type="ECO:0000256" key="1">
    <source>
        <dbReference type="ARBA" id="ARBA00004141"/>
    </source>
</evidence>
<dbReference type="RefSeq" id="WP_010962157.1">
    <property type="nucleotide sequence ID" value="NZ_CP079096.1"/>
</dbReference>
<keyword evidence="5 6" id="KW-0472">Membrane</keyword>
<dbReference type="Proteomes" id="UP001158598">
    <property type="component" value="Chromosome"/>
</dbReference>
<feature type="transmembrane region" description="Helical" evidence="6">
    <location>
        <begin position="173"/>
        <end position="197"/>
    </location>
</feature>
<keyword evidence="3 6" id="KW-0812">Transmembrane</keyword>
<evidence type="ECO:0000256" key="5">
    <source>
        <dbReference type="ARBA" id="ARBA00023136"/>
    </source>
</evidence>
<dbReference type="SUPFAM" id="SSF103481">
    <property type="entry name" value="Multidrug resistance efflux transporter EmrE"/>
    <property type="match status" value="2"/>
</dbReference>
<dbReference type="AlphaFoldDB" id="A0AA35XUX1"/>
<evidence type="ECO:0000259" key="7">
    <source>
        <dbReference type="Pfam" id="PF00892"/>
    </source>
</evidence>
<sequence>MSVTVAYLSVILLWATTPLAIKWSGEGPGYLFGVTSRMAIGTLCVLLVMLMLRRRMPWHRKAVHTYLLASIQVYGAMLAVYWASQFIPSGWISVVFGLSPLLTALMAAALLGERSLTAGKLSGYVLGLGGLGAIFGSALELGPQGVYGIAGVLLSAFLQCLSAVGIKRLNAKLPALTTVAGGLMIALPAYLATWAAVDGEWPELLPTSSIAAIAYLGAIATTLGFALYYYVLSRLSATRVAMISLISPVLALYLGHVLNDEPLSFRIVGGTALILAALLLHQWAERRVAQEAQ</sequence>
<dbReference type="Pfam" id="PF00892">
    <property type="entry name" value="EamA"/>
    <property type="match status" value="2"/>
</dbReference>
<feature type="domain" description="EamA" evidence="7">
    <location>
        <begin position="8"/>
        <end position="134"/>
    </location>
</feature>
<comment type="subcellular location">
    <subcellularLocation>
        <location evidence="1">Membrane</location>
        <topology evidence="1">Multi-pass membrane protein</topology>
    </subcellularLocation>
</comment>
<feature type="transmembrane region" description="Helical" evidence="6">
    <location>
        <begin position="145"/>
        <end position="166"/>
    </location>
</feature>
<feature type="transmembrane region" description="Helical" evidence="6">
    <location>
        <begin position="240"/>
        <end position="257"/>
    </location>
</feature>
<dbReference type="OMA" id="TPLAIQW"/>
<feature type="transmembrane region" description="Helical" evidence="6">
    <location>
        <begin position="209"/>
        <end position="231"/>
    </location>
</feature>
<dbReference type="EMBL" id="OX458332">
    <property type="protein sequence ID" value="CAI8804879.1"/>
    <property type="molecule type" value="Genomic_DNA"/>
</dbReference>
<feature type="transmembrane region" description="Helical" evidence="6">
    <location>
        <begin position="64"/>
        <end position="84"/>
    </location>
</feature>
<protein>
    <submittedName>
        <fullName evidence="8">Membrane protein</fullName>
    </submittedName>
</protein>
<evidence type="ECO:0000313" key="8">
    <source>
        <dbReference type="EMBL" id="CAI8804879.1"/>
    </source>
</evidence>
<evidence type="ECO:0000256" key="3">
    <source>
        <dbReference type="ARBA" id="ARBA00022692"/>
    </source>
</evidence>
<reference evidence="8" key="1">
    <citation type="submission" date="2023-03" db="EMBL/GenBank/DDBJ databases">
        <authorList>
            <person name="Pearce D."/>
        </authorList>
    </citation>
    <scope>NUCLEOTIDE SEQUENCE</scope>
    <source>
        <strain evidence="8">Mc</strain>
    </source>
</reference>
<feature type="domain" description="EamA" evidence="7">
    <location>
        <begin position="147"/>
        <end position="280"/>
    </location>
</feature>
<gene>
    <name evidence="8" type="ORF">MCNOR_1640</name>
</gene>